<proteinExistence type="predicted"/>
<keyword evidence="1" id="KW-0732">Signal</keyword>
<protein>
    <recommendedName>
        <fullName evidence="4">Lipoprotein</fullName>
    </recommendedName>
</protein>
<feature type="signal peptide" evidence="1">
    <location>
        <begin position="1"/>
        <end position="19"/>
    </location>
</feature>
<dbReference type="AlphaFoldDB" id="A0A437LI15"/>
<feature type="chain" id="PRO_5019544946" description="Lipoprotein" evidence="1">
    <location>
        <begin position="20"/>
        <end position="150"/>
    </location>
</feature>
<evidence type="ECO:0000313" key="3">
    <source>
        <dbReference type="Proteomes" id="UP000288587"/>
    </source>
</evidence>
<sequence>MSARRANCLALALAMTAVACTPASHDVSRALGRAVDDPDTRRVRIAELTAFDWDAMHLFEPYASRTTVCAALKLDDAGCARSVQVESQDDGEMTLAFVKAGRVVHVQLHRRSRGDFSPVPEAQPIAKAAAVFAVQRAPGGRVRLTWVGAR</sequence>
<accession>A0A437LI15</accession>
<dbReference type="Proteomes" id="UP000288587">
    <property type="component" value="Unassembled WGS sequence"/>
</dbReference>
<organism evidence="2 3">
    <name type="scientific">Inhella crocodyli</name>
    <dbReference type="NCBI Taxonomy" id="2499851"/>
    <lineage>
        <taxon>Bacteria</taxon>
        <taxon>Pseudomonadati</taxon>
        <taxon>Pseudomonadota</taxon>
        <taxon>Betaproteobacteria</taxon>
        <taxon>Burkholderiales</taxon>
        <taxon>Sphaerotilaceae</taxon>
        <taxon>Inhella</taxon>
    </lineage>
</organism>
<evidence type="ECO:0008006" key="4">
    <source>
        <dbReference type="Google" id="ProtNLM"/>
    </source>
</evidence>
<comment type="caution">
    <text evidence="2">The sequence shown here is derived from an EMBL/GenBank/DDBJ whole genome shotgun (WGS) entry which is preliminary data.</text>
</comment>
<dbReference type="RefSeq" id="WP_127683438.1">
    <property type="nucleotide sequence ID" value="NZ_SACM01000003.1"/>
</dbReference>
<evidence type="ECO:0000256" key="1">
    <source>
        <dbReference type="SAM" id="SignalP"/>
    </source>
</evidence>
<gene>
    <name evidence="2" type="ORF">EOD73_13040</name>
</gene>
<evidence type="ECO:0000313" key="2">
    <source>
        <dbReference type="EMBL" id="RVT85036.1"/>
    </source>
</evidence>
<dbReference type="OrthoDB" id="8778044at2"/>
<dbReference type="PROSITE" id="PS51257">
    <property type="entry name" value="PROKAR_LIPOPROTEIN"/>
    <property type="match status" value="1"/>
</dbReference>
<keyword evidence="3" id="KW-1185">Reference proteome</keyword>
<dbReference type="EMBL" id="SACM01000003">
    <property type="protein sequence ID" value="RVT85036.1"/>
    <property type="molecule type" value="Genomic_DNA"/>
</dbReference>
<name>A0A437LI15_9BURK</name>
<reference evidence="2 3" key="1">
    <citation type="submission" date="2019-01" db="EMBL/GenBank/DDBJ databases">
        <authorList>
            <person name="Chen W.-M."/>
        </authorList>
    </citation>
    <scope>NUCLEOTIDE SEQUENCE [LARGE SCALE GENOMIC DNA]</scope>
    <source>
        <strain evidence="2 3">CCP-18</strain>
    </source>
</reference>